<reference evidence="1 2" key="1">
    <citation type="submission" date="2014-04" db="EMBL/GenBank/DDBJ databases">
        <authorList>
            <consortium name="DOE Joint Genome Institute"/>
            <person name="Kuo A."/>
            <person name="Girlanda M."/>
            <person name="Perotto S."/>
            <person name="Kohler A."/>
            <person name="Nagy L.G."/>
            <person name="Floudas D."/>
            <person name="Copeland A."/>
            <person name="Barry K.W."/>
            <person name="Cichocki N."/>
            <person name="Veneault-Fourrey C."/>
            <person name="LaButti K."/>
            <person name="Lindquist E.A."/>
            <person name="Lipzen A."/>
            <person name="Lundell T."/>
            <person name="Morin E."/>
            <person name="Murat C."/>
            <person name="Sun H."/>
            <person name="Tunlid A."/>
            <person name="Henrissat B."/>
            <person name="Grigoriev I.V."/>
            <person name="Hibbett D.S."/>
            <person name="Martin F."/>
            <person name="Nordberg H.P."/>
            <person name="Cantor M.N."/>
            <person name="Hua S.X."/>
        </authorList>
    </citation>
    <scope>NUCLEOTIDE SEQUENCE [LARGE SCALE GENOMIC DNA]</scope>
    <source>
        <strain evidence="1 2">MUT 4182</strain>
    </source>
</reference>
<sequence length="94" mass="10218">MLNLRAVATTPAILFMPDGSVVGDFGMVTNPSGDRTAEGDALGGREWTRILERCCLGGCFKNCSWWRVRVCWRVGGKRGDATSYIVATGYPVTD</sequence>
<dbReference type="Proteomes" id="UP000054248">
    <property type="component" value="Unassembled WGS sequence"/>
</dbReference>
<dbReference type="HOGENOM" id="CLU_2387771_0_0_1"/>
<dbReference type="AlphaFoldDB" id="A0A0C3LFG3"/>
<reference evidence="2" key="2">
    <citation type="submission" date="2015-01" db="EMBL/GenBank/DDBJ databases">
        <title>Evolutionary Origins and Diversification of the Mycorrhizal Mutualists.</title>
        <authorList>
            <consortium name="DOE Joint Genome Institute"/>
            <consortium name="Mycorrhizal Genomics Consortium"/>
            <person name="Kohler A."/>
            <person name="Kuo A."/>
            <person name="Nagy L.G."/>
            <person name="Floudas D."/>
            <person name="Copeland A."/>
            <person name="Barry K.W."/>
            <person name="Cichocki N."/>
            <person name="Veneault-Fourrey C."/>
            <person name="LaButti K."/>
            <person name="Lindquist E.A."/>
            <person name="Lipzen A."/>
            <person name="Lundell T."/>
            <person name="Morin E."/>
            <person name="Murat C."/>
            <person name="Riley R."/>
            <person name="Ohm R."/>
            <person name="Sun H."/>
            <person name="Tunlid A."/>
            <person name="Henrissat B."/>
            <person name="Grigoriev I.V."/>
            <person name="Hibbett D.S."/>
            <person name="Martin F."/>
        </authorList>
    </citation>
    <scope>NUCLEOTIDE SEQUENCE [LARGE SCALE GENOMIC DNA]</scope>
    <source>
        <strain evidence="2">MUT 4182</strain>
    </source>
</reference>
<gene>
    <name evidence="1" type="ORF">M407DRAFT_241360</name>
</gene>
<proteinExistence type="predicted"/>
<evidence type="ECO:0000313" key="1">
    <source>
        <dbReference type="EMBL" id="KIO32698.1"/>
    </source>
</evidence>
<keyword evidence="2" id="KW-1185">Reference proteome</keyword>
<dbReference type="EMBL" id="KN822953">
    <property type="protein sequence ID" value="KIO32698.1"/>
    <property type="molecule type" value="Genomic_DNA"/>
</dbReference>
<accession>A0A0C3LFG3</accession>
<evidence type="ECO:0000313" key="2">
    <source>
        <dbReference type="Proteomes" id="UP000054248"/>
    </source>
</evidence>
<name>A0A0C3LFG3_9AGAM</name>
<organism evidence="1 2">
    <name type="scientific">Tulasnella calospora MUT 4182</name>
    <dbReference type="NCBI Taxonomy" id="1051891"/>
    <lineage>
        <taxon>Eukaryota</taxon>
        <taxon>Fungi</taxon>
        <taxon>Dikarya</taxon>
        <taxon>Basidiomycota</taxon>
        <taxon>Agaricomycotina</taxon>
        <taxon>Agaricomycetes</taxon>
        <taxon>Cantharellales</taxon>
        <taxon>Tulasnellaceae</taxon>
        <taxon>Tulasnella</taxon>
    </lineage>
</organism>
<protein>
    <submittedName>
        <fullName evidence="1">Uncharacterized protein</fullName>
    </submittedName>
</protein>